<dbReference type="eggNOG" id="COG0265">
    <property type="taxonomic scope" value="Bacteria"/>
</dbReference>
<evidence type="ECO:0000313" key="4">
    <source>
        <dbReference type="EMBL" id="KGX90719.1"/>
    </source>
</evidence>
<dbReference type="InterPro" id="IPR009003">
    <property type="entry name" value="Peptidase_S1_PA"/>
</dbReference>
<keyword evidence="1" id="KW-0378">Hydrolase</keyword>
<gene>
    <name evidence="4" type="ORF">N781_06550</name>
</gene>
<keyword evidence="1" id="KW-0645">Protease</keyword>
<dbReference type="OrthoDB" id="9766361at2"/>
<dbReference type="InterPro" id="IPR043504">
    <property type="entry name" value="Peptidase_S1_PA_chymotrypsin"/>
</dbReference>
<dbReference type="PRINTS" id="PR00834">
    <property type="entry name" value="PROTEASES2C"/>
</dbReference>
<dbReference type="EMBL" id="AVPE01000013">
    <property type="protein sequence ID" value="KGX90719.1"/>
    <property type="molecule type" value="Genomic_DNA"/>
</dbReference>
<dbReference type="Pfam" id="PF13365">
    <property type="entry name" value="Trypsin_2"/>
    <property type="match status" value="1"/>
</dbReference>
<reference evidence="4 5" key="1">
    <citation type="submission" date="2013-08" db="EMBL/GenBank/DDBJ databases">
        <authorList>
            <person name="Huang J."/>
            <person name="Wang G."/>
        </authorList>
    </citation>
    <scope>NUCLEOTIDE SEQUENCE [LARGE SCALE GENOMIC DNA]</scope>
    <source>
        <strain evidence="4 5">JSM 076056</strain>
    </source>
</reference>
<keyword evidence="3" id="KW-0472">Membrane</keyword>
<feature type="region of interest" description="Disordered" evidence="2">
    <location>
        <begin position="1"/>
        <end position="51"/>
    </location>
</feature>
<comment type="caution">
    <text evidence="4">The sequence shown here is derived from an EMBL/GenBank/DDBJ whole genome shotgun (WGS) entry which is preliminary data.</text>
</comment>
<dbReference type="SUPFAM" id="SSF50494">
    <property type="entry name" value="Trypsin-like serine proteases"/>
    <property type="match status" value="1"/>
</dbReference>
<keyword evidence="3" id="KW-1133">Transmembrane helix</keyword>
<dbReference type="Gene3D" id="2.40.10.10">
    <property type="entry name" value="Trypsin-like serine proteases"/>
    <property type="match status" value="2"/>
</dbReference>
<dbReference type="InterPro" id="IPR001940">
    <property type="entry name" value="Peptidase_S1C"/>
</dbReference>
<organism evidence="4 5">
    <name type="scientific">Pontibacillus halophilus JSM 076056 = DSM 19796</name>
    <dbReference type="NCBI Taxonomy" id="1385510"/>
    <lineage>
        <taxon>Bacteria</taxon>
        <taxon>Bacillati</taxon>
        <taxon>Bacillota</taxon>
        <taxon>Bacilli</taxon>
        <taxon>Bacillales</taxon>
        <taxon>Bacillaceae</taxon>
        <taxon>Pontibacillus</taxon>
    </lineage>
</organism>
<evidence type="ECO:0000256" key="3">
    <source>
        <dbReference type="SAM" id="Phobius"/>
    </source>
</evidence>
<dbReference type="AlphaFoldDB" id="A0A0A5GFD7"/>
<name>A0A0A5GFD7_9BACI</name>
<dbReference type="GO" id="GO:0006508">
    <property type="term" value="P:proteolysis"/>
    <property type="evidence" value="ECO:0007669"/>
    <property type="project" value="InterPro"/>
</dbReference>
<dbReference type="PANTHER" id="PTHR22939">
    <property type="entry name" value="SERINE PROTEASE FAMILY S1C HTRA-RELATED"/>
    <property type="match status" value="1"/>
</dbReference>
<evidence type="ECO:0000256" key="1">
    <source>
        <dbReference type="ARBA" id="ARBA00022825"/>
    </source>
</evidence>
<proteinExistence type="predicted"/>
<dbReference type="Proteomes" id="UP000030528">
    <property type="component" value="Unassembled WGS sequence"/>
</dbReference>
<feature type="compositionally biased region" description="Basic and acidic residues" evidence="2">
    <location>
        <begin position="41"/>
        <end position="51"/>
    </location>
</feature>
<keyword evidence="5" id="KW-1185">Reference proteome</keyword>
<keyword evidence="3" id="KW-0812">Transmembrane</keyword>
<feature type="compositionally biased region" description="Basic and acidic residues" evidence="2">
    <location>
        <begin position="1"/>
        <end position="20"/>
    </location>
</feature>
<dbReference type="PANTHER" id="PTHR22939:SF129">
    <property type="entry name" value="SERINE PROTEASE HTRA2, MITOCHONDRIAL"/>
    <property type="match status" value="1"/>
</dbReference>
<dbReference type="STRING" id="1385510.GCA_000425205_02898"/>
<sequence>MERDQENQNEHEEVQHHSSDSDLIEEFDDEEMREMLYGNREATEKQPNKESKRPFPKWIFYFIAAAMALNVIAVLPKTFSIPAIEFLGTSAQLLTNESIDQYQESVVVIEVGEARGTGFSISEDGYVLTNEHVVDEQGPITVAFPNEGLYSGEVVERFPDVDLALLKVEAEETLPFLTLAEETSFTPEEHVYFIGNPLRFQGIANEGEVIGYTEVQDKERPMLMLDAPVYKGNSGSPVINKNDEVIGVIYATLQTEEYGKVGLASPISYFHEKMEEVDREY</sequence>
<feature type="transmembrane region" description="Helical" evidence="3">
    <location>
        <begin position="58"/>
        <end position="75"/>
    </location>
</feature>
<keyword evidence="1" id="KW-0720">Serine protease</keyword>
<protein>
    <submittedName>
        <fullName evidence="4">S7 family peptidase</fullName>
    </submittedName>
</protein>
<feature type="compositionally biased region" description="Acidic residues" evidence="2">
    <location>
        <begin position="22"/>
        <end position="32"/>
    </location>
</feature>
<dbReference type="RefSeq" id="WP_026801174.1">
    <property type="nucleotide sequence ID" value="NZ_AULI01000013.1"/>
</dbReference>
<evidence type="ECO:0000313" key="5">
    <source>
        <dbReference type="Proteomes" id="UP000030528"/>
    </source>
</evidence>
<dbReference type="GO" id="GO:0004252">
    <property type="term" value="F:serine-type endopeptidase activity"/>
    <property type="evidence" value="ECO:0007669"/>
    <property type="project" value="InterPro"/>
</dbReference>
<accession>A0A0A5GFD7</accession>
<evidence type="ECO:0000256" key="2">
    <source>
        <dbReference type="SAM" id="MobiDB-lite"/>
    </source>
</evidence>